<dbReference type="InterPro" id="IPR001623">
    <property type="entry name" value="DnaJ_domain"/>
</dbReference>
<name>A0AAN8FDT7_TRICO</name>
<comment type="subcellular location">
    <subcellularLocation>
        <location evidence="1">Membrane</location>
        <topology evidence="1">Lipid-anchor</topology>
    </subcellularLocation>
</comment>
<dbReference type="Gene3D" id="1.10.287.110">
    <property type="entry name" value="DnaJ domain"/>
    <property type="match status" value="1"/>
</dbReference>
<evidence type="ECO:0000256" key="4">
    <source>
        <dbReference type="ARBA" id="ARBA00023186"/>
    </source>
</evidence>
<dbReference type="SMART" id="SM00271">
    <property type="entry name" value="DnaJ"/>
    <property type="match status" value="1"/>
</dbReference>
<dbReference type="InterPro" id="IPR036869">
    <property type="entry name" value="J_dom_sf"/>
</dbReference>
<dbReference type="PRINTS" id="PR00625">
    <property type="entry name" value="JDOMAIN"/>
</dbReference>
<keyword evidence="4" id="KW-0143">Chaperone</keyword>
<protein>
    <recommendedName>
        <fullName evidence="6">J domain-containing protein</fullName>
    </recommendedName>
</protein>
<evidence type="ECO:0000256" key="3">
    <source>
        <dbReference type="ARBA" id="ARBA00023139"/>
    </source>
</evidence>
<evidence type="ECO:0000313" key="8">
    <source>
        <dbReference type="Proteomes" id="UP001331761"/>
    </source>
</evidence>
<keyword evidence="5" id="KW-0449">Lipoprotein</keyword>
<dbReference type="Pfam" id="PF00226">
    <property type="entry name" value="DnaJ"/>
    <property type="match status" value="1"/>
</dbReference>
<accession>A0AAN8FDT7</accession>
<dbReference type="Proteomes" id="UP001331761">
    <property type="component" value="Unassembled WGS sequence"/>
</dbReference>
<organism evidence="7 8">
    <name type="scientific">Trichostrongylus colubriformis</name>
    <name type="common">Black scour worm</name>
    <dbReference type="NCBI Taxonomy" id="6319"/>
    <lineage>
        <taxon>Eukaryota</taxon>
        <taxon>Metazoa</taxon>
        <taxon>Ecdysozoa</taxon>
        <taxon>Nematoda</taxon>
        <taxon>Chromadorea</taxon>
        <taxon>Rhabditida</taxon>
        <taxon>Rhabditina</taxon>
        <taxon>Rhabditomorpha</taxon>
        <taxon>Strongyloidea</taxon>
        <taxon>Trichostrongylidae</taxon>
        <taxon>Trichostrongylus</taxon>
    </lineage>
</organism>
<dbReference type="SUPFAM" id="SSF46565">
    <property type="entry name" value="Chaperone J-domain"/>
    <property type="match status" value="1"/>
</dbReference>
<evidence type="ECO:0000256" key="5">
    <source>
        <dbReference type="ARBA" id="ARBA00023288"/>
    </source>
</evidence>
<dbReference type="PROSITE" id="PS50076">
    <property type="entry name" value="DNAJ_2"/>
    <property type="match status" value="1"/>
</dbReference>
<keyword evidence="2" id="KW-0472">Membrane</keyword>
<evidence type="ECO:0000313" key="7">
    <source>
        <dbReference type="EMBL" id="KAK5975200.1"/>
    </source>
</evidence>
<dbReference type="PANTHER" id="PTHR44027:SF7">
    <property type="entry name" value="DNAJ HOMOLOG SUBFAMILY C MEMBER 5 HOMOLOG"/>
    <property type="match status" value="1"/>
</dbReference>
<reference evidence="7 8" key="1">
    <citation type="submission" date="2019-10" db="EMBL/GenBank/DDBJ databases">
        <title>Assembly and Annotation for the nematode Trichostrongylus colubriformis.</title>
        <authorList>
            <person name="Martin J."/>
        </authorList>
    </citation>
    <scope>NUCLEOTIDE SEQUENCE [LARGE SCALE GENOMIC DNA]</scope>
    <source>
        <strain evidence="7">G859</strain>
        <tissue evidence="7">Whole worm</tissue>
    </source>
</reference>
<dbReference type="EMBL" id="WIXE01013307">
    <property type="protein sequence ID" value="KAK5975200.1"/>
    <property type="molecule type" value="Genomic_DNA"/>
</dbReference>
<gene>
    <name evidence="7" type="ORF">GCK32_022025</name>
</gene>
<dbReference type="PANTHER" id="PTHR44027">
    <property type="entry name" value="DNAJ HOMOLOG SUBFAMILY C MEMBER 5 HOMOLOG"/>
    <property type="match status" value="1"/>
</dbReference>
<comment type="caution">
    <text evidence="7">The sequence shown here is derived from an EMBL/GenBank/DDBJ whole genome shotgun (WGS) entry which is preliminary data.</text>
</comment>
<evidence type="ECO:0000259" key="6">
    <source>
        <dbReference type="PROSITE" id="PS50076"/>
    </source>
</evidence>
<dbReference type="GO" id="GO:0016020">
    <property type="term" value="C:membrane"/>
    <property type="evidence" value="ECO:0007669"/>
    <property type="project" value="UniProtKB-SubCell"/>
</dbReference>
<dbReference type="GO" id="GO:1900073">
    <property type="term" value="P:regulation of neuromuscular synaptic transmission"/>
    <property type="evidence" value="ECO:0007669"/>
    <property type="project" value="TreeGrafter"/>
</dbReference>
<dbReference type="InterPro" id="IPR051434">
    <property type="entry name" value="DnaJ_C_subfamily_member5"/>
</dbReference>
<evidence type="ECO:0000256" key="1">
    <source>
        <dbReference type="ARBA" id="ARBA00004635"/>
    </source>
</evidence>
<sequence length="98" mass="11509">MLNAKGTHLYQVLGVDKKATPDEIKRAYRKLALKYHPDKNLDGDPEKTEIVRCFSIDNSLKWIFRYLSLAEVSKSWKIILKVHICMTNYWVYQGAQTY</sequence>
<feature type="domain" description="J" evidence="6">
    <location>
        <begin position="8"/>
        <end position="74"/>
    </location>
</feature>
<evidence type="ECO:0000256" key="2">
    <source>
        <dbReference type="ARBA" id="ARBA00023136"/>
    </source>
</evidence>
<dbReference type="CDD" id="cd06257">
    <property type="entry name" value="DnaJ"/>
    <property type="match status" value="1"/>
</dbReference>
<proteinExistence type="predicted"/>
<dbReference type="AlphaFoldDB" id="A0AAN8FDT7"/>
<dbReference type="GO" id="GO:0005737">
    <property type="term" value="C:cytoplasm"/>
    <property type="evidence" value="ECO:0007669"/>
    <property type="project" value="UniProtKB-ARBA"/>
</dbReference>
<keyword evidence="3" id="KW-0564">Palmitate</keyword>
<keyword evidence="8" id="KW-1185">Reference proteome</keyword>
<dbReference type="GO" id="GO:0061177">
    <property type="term" value="C:type Is terminal bouton"/>
    <property type="evidence" value="ECO:0007669"/>
    <property type="project" value="TreeGrafter"/>
</dbReference>